<evidence type="ECO:0000256" key="6">
    <source>
        <dbReference type="ARBA" id="ARBA00022989"/>
    </source>
</evidence>
<keyword evidence="5 9" id="KW-0653">Protein transport</keyword>
<keyword evidence="8 9" id="KW-0472">Membrane</keyword>
<comment type="subunit">
    <text evidence="9">Component of the Sec protein translocase complex. Heterotrimer consisting of SecY, SecE and SecG subunits. The heterotrimers can form oligomers, although 1 heterotrimer is thought to be able to translocate proteins. Interacts with the ribosome. Interacts with SecDF, and other proteins may be involved. Interacts with SecA.</text>
</comment>
<dbReference type="InterPro" id="IPR001901">
    <property type="entry name" value="Translocase_SecE/Sec61-g"/>
</dbReference>
<keyword evidence="3 9" id="KW-1003">Cell membrane</keyword>
<dbReference type="GO" id="GO:0006605">
    <property type="term" value="P:protein targeting"/>
    <property type="evidence" value="ECO:0007669"/>
    <property type="project" value="UniProtKB-UniRule"/>
</dbReference>
<sequence length="61" mass="6975">MKDKIINYLKETLAEVKKVVWPDRRYVTVASIIVLALVFITGVFLMFVDFGLARIFGALLK</sequence>
<keyword evidence="4 9" id="KW-0812">Transmembrane</keyword>
<evidence type="ECO:0000256" key="4">
    <source>
        <dbReference type="ARBA" id="ARBA00022692"/>
    </source>
</evidence>
<evidence type="ECO:0000256" key="7">
    <source>
        <dbReference type="ARBA" id="ARBA00023010"/>
    </source>
</evidence>
<evidence type="ECO:0000256" key="5">
    <source>
        <dbReference type="ARBA" id="ARBA00022927"/>
    </source>
</evidence>
<dbReference type="AlphaFoldDB" id="A0A1F4Q5S7"/>
<keyword evidence="2 9" id="KW-0813">Transport</keyword>
<proteinExistence type="inferred from homology"/>
<evidence type="ECO:0000256" key="3">
    <source>
        <dbReference type="ARBA" id="ARBA00022475"/>
    </source>
</evidence>
<dbReference type="HAMAP" id="MF_00422">
    <property type="entry name" value="SecE"/>
    <property type="match status" value="1"/>
</dbReference>
<evidence type="ECO:0000313" key="10">
    <source>
        <dbReference type="EMBL" id="OGB90592.1"/>
    </source>
</evidence>
<accession>A0A1F4Q5S7</accession>
<feature type="transmembrane region" description="Helical" evidence="9">
    <location>
        <begin position="26"/>
        <end position="52"/>
    </location>
</feature>
<dbReference type="EMBL" id="METM01000007">
    <property type="protein sequence ID" value="OGB90592.1"/>
    <property type="molecule type" value="Genomic_DNA"/>
</dbReference>
<keyword evidence="7 9" id="KW-0811">Translocation</keyword>
<dbReference type="GO" id="GO:0065002">
    <property type="term" value="P:intracellular protein transmembrane transport"/>
    <property type="evidence" value="ECO:0007669"/>
    <property type="project" value="UniProtKB-UniRule"/>
</dbReference>
<dbReference type="GO" id="GO:0005886">
    <property type="term" value="C:plasma membrane"/>
    <property type="evidence" value="ECO:0007669"/>
    <property type="project" value="UniProtKB-SubCell"/>
</dbReference>
<dbReference type="GO" id="GO:0008320">
    <property type="term" value="F:protein transmembrane transporter activity"/>
    <property type="evidence" value="ECO:0007669"/>
    <property type="project" value="UniProtKB-UniRule"/>
</dbReference>
<dbReference type="Pfam" id="PF00584">
    <property type="entry name" value="SecE"/>
    <property type="match status" value="1"/>
</dbReference>
<comment type="similarity">
    <text evidence="9">Belongs to the SecE/SEC61-gamma family.</text>
</comment>
<evidence type="ECO:0000256" key="2">
    <source>
        <dbReference type="ARBA" id="ARBA00022448"/>
    </source>
</evidence>
<name>A0A1F4Q5S7_UNCSA</name>
<evidence type="ECO:0000256" key="1">
    <source>
        <dbReference type="ARBA" id="ARBA00004370"/>
    </source>
</evidence>
<dbReference type="Gene3D" id="1.20.5.1030">
    <property type="entry name" value="Preprotein translocase secy subunit"/>
    <property type="match status" value="1"/>
</dbReference>
<dbReference type="PANTHER" id="PTHR33910">
    <property type="entry name" value="PROTEIN TRANSLOCASE SUBUNIT SECE"/>
    <property type="match status" value="1"/>
</dbReference>
<dbReference type="NCBIfam" id="TIGR00964">
    <property type="entry name" value="secE_bact"/>
    <property type="match status" value="1"/>
</dbReference>
<dbReference type="Proteomes" id="UP000178724">
    <property type="component" value="Unassembled WGS sequence"/>
</dbReference>
<dbReference type="InterPro" id="IPR038379">
    <property type="entry name" value="SecE_sf"/>
</dbReference>
<protein>
    <recommendedName>
        <fullName evidence="9">Protein translocase subunit SecE</fullName>
    </recommendedName>
</protein>
<dbReference type="GO" id="GO:0043952">
    <property type="term" value="P:protein transport by the Sec complex"/>
    <property type="evidence" value="ECO:0007669"/>
    <property type="project" value="UniProtKB-UniRule"/>
</dbReference>
<organism evidence="10 11">
    <name type="scientific">candidate division WOR-1 bacterium RIFCSPHIGHO2_01_FULL_53_15</name>
    <dbReference type="NCBI Taxonomy" id="1802564"/>
    <lineage>
        <taxon>Bacteria</taxon>
        <taxon>Bacillati</taxon>
        <taxon>Saganbacteria</taxon>
    </lineage>
</organism>
<dbReference type="InterPro" id="IPR005807">
    <property type="entry name" value="SecE_bac"/>
</dbReference>
<comment type="caution">
    <text evidence="10">The sequence shown here is derived from an EMBL/GenBank/DDBJ whole genome shotgun (WGS) entry which is preliminary data.</text>
</comment>
<evidence type="ECO:0000256" key="8">
    <source>
        <dbReference type="ARBA" id="ARBA00023136"/>
    </source>
</evidence>
<gene>
    <name evidence="9" type="primary">secE</name>
    <name evidence="10" type="ORF">A2625_03510</name>
</gene>
<comment type="subcellular location">
    <subcellularLocation>
        <location evidence="9">Cell membrane</location>
        <topology evidence="9">Single-pass membrane protein</topology>
    </subcellularLocation>
    <subcellularLocation>
        <location evidence="1">Membrane</location>
    </subcellularLocation>
</comment>
<dbReference type="PANTHER" id="PTHR33910:SF1">
    <property type="entry name" value="PROTEIN TRANSLOCASE SUBUNIT SECE"/>
    <property type="match status" value="1"/>
</dbReference>
<keyword evidence="6 9" id="KW-1133">Transmembrane helix</keyword>
<evidence type="ECO:0000256" key="9">
    <source>
        <dbReference type="HAMAP-Rule" id="MF_00422"/>
    </source>
</evidence>
<dbReference type="GO" id="GO:0009306">
    <property type="term" value="P:protein secretion"/>
    <property type="evidence" value="ECO:0007669"/>
    <property type="project" value="UniProtKB-UniRule"/>
</dbReference>
<comment type="function">
    <text evidence="9">Essential subunit of the Sec protein translocation channel SecYEG. Clamps together the 2 halves of SecY. May contact the channel plug during translocation.</text>
</comment>
<reference evidence="10 11" key="1">
    <citation type="journal article" date="2016" name="Nat. Commun.">
        <title>Thousands of microbial genomes shed light on interconnected biogeochemical processes in an aquifer system.</title>
        <authorList>
            <person name="Anantharaman K."/>
            <person name="Brown C.T."/>
            <person name="Hug L.A."/>
            <person name="Sharon I."/>
            <person name="Castelle C.J."/>
            <person name="Probst A.J."/>
            <person name="Thomas B.C."/>
            <person name="Singh A."/>
            <person name="Wilkins M.J."/>
            <person name="Karaoz U."/>
            <person name="Brodie E.L."/>
            <person name="Williams K.H."/>
            <person name="Hubbard S.S."/>
            <person name="Banfield J.F."/>
        </authorList>
    </citation>
    <scope>NUCLEOTIDE SEQUENCE [LARGE SCALE GENOMIC DNA]</scope>
</reference>
<evidence type="ECO:0000313" key="11">
    <source>
        <dbReference type="Proteomes" id="UP000178724"/>
    </source>
</evidence>